<reference evidence="14 15" key="1">
    <citation type="submission" date="2024-10" db="EMBL/GenBank/DDBJ databases">
        <title>Updated reference genomes for cyclostephanoid diatoms.</title>
        <authorList>
            <person name="Roberts W.R."/>
            <person name="Alverson A.J."/>
        </authorList>
    </citation>
    <scope>NUCLEOTIDE SEQUENCE [LARGE SCALE GENOMIC DNA]</scope>
    <source>
        <strain evidence="14 15">AJA232-27</strain>
    </source>
</reference>
<proteinExistence type="inferred from homology"/>
<dbReference type="NCBIfam" id="TIGR00877">
    <property type="entry name" value="purD"/>
    <property type="match status" value="1"/>
</dbReference>
<dbReference type="HAMAP" id="MF_00138">
    <property type="entry name" value="GARS"/>
    <property type="match status" value="1"/>
</dbReference>
<comment type="pathway">
    <text evidence="1">Purine metabolism; IMP biosynthesis via de novo pathway; N(1)-(5-phospho-D-ribosyl)glycinamide from 5-phospho-alpha-D-ribose 1-diphosphate: step 2/2.</text>
</comment>
<organism evidence="14 15">
    <name type="scientific">Discostella pseudostelligera</name>
    <dbReference type="NCBI Taxonomy" id="259834"/>
    <lineage>
        <taxon>Eukaryota</taxon>
        <taxon>Sar</taxon>
        <taxon>Stramenopiles</taxon>
        <taxon>Ochrophyta</taxon>
        <taxon>Bacillariophyta</taxon>
        <taxon>Coscinodiscophyceae</taxon>
        <taxon>Thalassiosirophycidae</taxon>
        <taxon>Stephanodiscales</taxon>
        <taxon>Stephanodiscaceae</taxon>
        <taxon>Discostella</taxon>
    </lineage>
</organism>
<evidence type="ECO:0000313" key="14">
    <source>
        <dbReference type="EMBL" id="KAL3763498.1"/>
    </source>
</evidence>
<dbReference type="Gene3D" id="3.90.600.10">
    <property type="entry name" value="Phosphoribosylglycinamide synthetase, C-terminal domain"/>
    <property type="match status" value="1"/>
</dbReference>
<evidence type="ECO:0000313" key="15">
    <source>
        <dbReference type="Proteomes" id="UP001530293"/>
    </source>
</evidence>
<comment type="caution">
    <text evidence="14">The sequence shown here is derived from an EMBL/GenBank/DDBJ whole genome shotgun (WGS) entry which is preliminary data.</text>
</comment>
<dbReference type="SUPFAM" id="SSF56059">
    <property type="entry name" value="Glutathione synthetase ATP-binding domain-like"/>
    <property type="match status" value="1"/>
</dbReference>
<dbReference type="SMART" id="SM01209">
    <property type="entry name" value="GARS_A"/>
    <property type="match status" value="1"/>
</dbReference>
<dbReference type="SUPFAM" id="SSF51246">
    <property type="entry name" value="Rudiment single hybrid motif"/>
    <property type="match status" value="1"/>
</dbReference>
<dbReference type="FunFam" id="3.30.470.20:FF:000018">
    <property type="entry name" value="Trifunctional purine biosynthetic protein adenosine-3"/>
    <property type="match status" value="1"/>
</dbReference>
<dbReference type="InterPro" id="IPR013815">
    <property type="entry name" value="ATP_grasp_subdomain_1"/>
</dbReference>
<dbReference type="InterPro" id="IPR011054">
    <property type="entry name" value="Rudment_hybrid_motif"/>
</dbReference>
<dbReference type="GO" id="GO:0005524">
    <property type="term" value="F:ATP binding"/>
    <property type="evidence" value="ECO:0007669"/>
    <property type="project" value="UniProtKB-UniRule"/>
</dbReference>
<keyword evidence="8" id="KW-0464">Manganese</keyword>
<dbReference type="InterPro" id="IPR000115">
    <property type="entry name" value="PRibGlycinamide_synth"/>
</dbReference>
<keyword evidence="4" id="KW-0479">Metal-binding</keyword>
<dbReference type="AlphaFoldDB" id="A0ABD3MIB2"/>
<keyword evidence="5 12" id="KW-0547">Nucleotide-binding</keyword>
<dbReference type="Pfam" id="PF02843">
    <property type="entry name" value="GARS_C"/>
    <property type="match status" value="1"/>
</dbReference>
<dbReference type="Pfam" id="PF01071">
    <property type="entry name" value="GARS_A"/>
    <property type="match status" value="1"/>
</dbReference>
<dbReference type="Pfam" id="PF02844">
    <property type="entry name" value="GARS_N"/>
    <property type="match status" value="1"/>
</dbReference>
<dbReference type="GO" id="GO:0046872">
    <property type="term" value="F:metal ion binding"/>
    <property type="evidence" value="ECO:0007669"/>
    <property type="project" value="UniProtKB-KW"/>
</dbReference>
<dbReference type="InterPro" id="IPR020562">
    <property type="entry name" value="PRibGlycinamide_synth_N"/>
</dbReference>
<feature type="domain" description="ATP-grasp" evidence="13">
    <location>
        <begin position="354"/>
        <end position="562"/>
    </location>
</feature>
<dbReference type="PROSITE" id="PS00184">
    <property type="entry name" value="GARS"/>
    <property type="match status" value="1"/>
</dbReference>
<evidence type="ECO:0000259" key="13">
    <source>
        <dbReference type="PROSITE" id="PS50975"/>
    </source>
</evidence>
<name>A0ABD3MIB2_9STRA</name>
<dbReference type="InterPro" id="IPR020559">
    <property type="entry name" value="PRibGlycinamide_synth_CS"/>
</dbReference>
<gene>
    <name evidence="14" type="ORF">ACHAWU_009182</name>
</gene>
<protein>
    <recommendedName>
        <fullName evidence="2">phosphoribosylamine--glycine ligase</fullName>
        <ecNumber evidence="2">6.3.4.13</ecNumber>
    </recommendedName>
    <alternativeName>
        <fullName evidence="10">Glycinamide ribonucleotide synthetase</fullName>
    </alternativeName>
    <alternativeName>
        <fullName evidence="11">Phosphoribosylglycinamide synthetase</fullName>
    </alternativeName>
</protein>
<dbReference type="PANTHER" id="PTHR43472">
    <property type="entry name" value="PHOSPHORIBOSYLAMINE--GLYCINE LIGASE"/>
    <property type="match status" value="1"/>
</dbReference>
<dbReference type="SMART" id="SM01210">
    <property type="entry name" value="GARS_C"/>
    <property type="match status" value="1"/>
</dbReference>
<evidence type="ECO:0000256" key="12">
    <source>
        <dbReference type="PROSITE-ProRule" id="PRU00409"/>
    </source>
</evidence>
<accession>A0ABD3MIB2</accession>
<dbReference type="InterPro" id="IPR020561">
    <property type="entry name" value="PRibGlycinamid_synth_ATP-grasp"/>
</dbReference>
<evidence type="ECO:0000256" key="9">
    <source>
        <dbReference type="ARBA" id="ARBA00038345"/>
    </source>
</evidence>
<evidence type="ECO:0000256" key="8">
    <source>
        <dbReference type="ARBA" id="ARBA00023211"/>
    </source>
</evidence>
<dbReference type="SUPFAM" id="SSF52440">
    <property type="entry name" value="PreATP-grasp domain"/>
    <property type="match status" value="1"/>
</dbReference>
<keyword evidence="3" id="KW-0436">Ligase</keyword>
<dbReference type="InterPro" id="IPR016185">
    <property type="entry name" value="PreATP-grasp_dom_sf"/>
</dbReference>
<evidence type="ECO:0000256" key="3">
    <source>
        <dbReference type="ARBA" id="ARBA00022598"/>
    </source>
</evidence>
<dbReference type="EMBL" id="JALLBG020000121">
    <property type="protein sequence ID" value="KAL3763498.1"/>
    <property type="molecule type" value="Genomic_DNA"/>
</dbReference>
<evidence type="ECO:0000256" key="5">
    <source>
        <dbReference type="ARBA" id="ARBA00022741"/>
    </source>
</evidence>
<evidence type="ECO:0000256" key="11">
    <source>
        <dbReference type="ARBA" id="ARBA00042864"/>
    </source>
</evidence>
<evidence type="ECO:0000256" key="6">
    <source>
        <dbReference type="ARBA" id="ARBA00022755"/>
    </source>
</evidence>
<dbReference type="PANTHER" id="PTHR43472:SF1">
    <property type="entry name" value="PHOSPHORIBOSYLAMINE--GLYCINE LIGASE, CHLOROPLASTIC"/>
    <property type="match status" value="1"/>
</dbReference>
<evidence type="ECO:0000256" key="1">
    <source>
        <dbReference type="ARBA" id="ARBA00005174"/>
    </source>
</evidence>
<dbReference type="GO" id="GO:0006164">
    <property type="term" value="P:purine nucleotide biosynthetic process"/>
    <property type="evidence" value="ECO:0007669"/>
    <property type="project" value="UniProtKB-KW"/>
</dbReference>
<evidence type="ECO:0000256" key="2">
    <source>
        <dbReference type="ARBA" id="ARBA00013255"/>
    </source>
</evidence>
<evidence type="ECO:0000256" key="7">
    <source>
        <dbReference type="ARBA" id="ARBA00022840"/>
    </source>
</evidence>
<dbReference type="FunFam" id="3.30.1490.20:FF:000006">
    <property type="entry name" value="phosphoribosylamine--glycine ligase, chloroplastic-like"/>
    <property type="match status" value="1"/>
</dbReference>
<sequence length="663" mass="70308">MVDGRRRRSSDLVNSTIISTLTPIINSAIMVIPDLSQADIALIGFGGSTPAPVLQLVANATSRFGLQTIQPVRSQSMEYALLQAPYRTFLNNKITTANITQQQPLIIVYNLPTSLTEYLSEASQEESNYIRSSIYRSASASSTSLSNAVVVVVVTFDSKTSSFLLDHDGTTLSTAADAEEYLASCVFSQEQQQLQQSKNPSAATLSALTNLDQSAVLHLTQPALDTVVLLGNGGREHALAVALSKSPLVGKIICLPGNGGTQSEGGGKICNATTDMLSGSGGGSSGSSTPLTTMDNATVIQLVQAVQANMVVVGPEQPLVDGVVDELAKHCPNVKVFGPTMAGAQLEASKAFTKDFLQQHNIPTAKYRNFTSPDEAIAYVKSLDIPNDRQVIKASGLAAGKGVLLPTTLEETIAAVEEIMCDKAFGSAGDTCVIESFMSGPEASCLAFCDGKTAVLMPAAQDHKRALDGDMGLNTGGMGAYAPAPCVTPELHREIERMCITTVEKMAERGTPYVGILYAGMMLTPNGPSVLEFNCRFGDPETQVVLPLLETDLYEVMQACCDGTLSSIDVRFKEQISAATVVCAAKGYPETYPKGMAIHGLESASAFENVKVYHAGTKVEDDITRCSGGRVLAVTGMGSNLTEALAASYKAVKQITFEDRYWR</sequence>
<keyword evidence="6" id="KW-0658">Purine biosynthesis</keyword>
<evidence type="ECO:0000256" key="10">
    <source>
        <dbReference type="ARBA" id="ARBA00042242"/>
    </source>
</evidence>
<dbReference type="EC" id="6.3.4.13" evidence="2"/>
<keyword evidence="15" id="KW-1185">Reference proteome</keyword>
<dbReference type="GO" id="GO:0004637">
    <property type="term" value="F:phosphoribosylamine-glycine ligase activity"/>
    <property type="evidence" value="ECO:0007669"/>
    <property type="project" value="UniProtKB-EC"/>
</dbReference>
<comment type="similarity">
    <text evidence="9">Belongs to the GARS family.</text>
</comment>
<evidence type="ECO:0000256" key="4">
    <source>
        <dbReference type="ARBA" id="ARBA00022723"/>
    </source>
</evidence>
<dbReference type="Proteomes" id="UP001530293">
    <property type="component" value="Unassembled WGS sequence"/>
</dbReference>
<dbReference type="Gene3D" id="3.30.470.20">
    <property type="entry name" value="ATP-grasp fold, B domain"/>
    <property type="match status" value="1"/>
</dbReference>
<dbReference type="InterPro" id="IPR011761">
    <property type="entry name" value="ATP-grasp"/>
</dbReference>
<dbReference type="InterPro" id="IPR020560">
    <property type="entry name" value="PRibGlycinamide_synth_C-dom"/>
</dbReference>
<dbReference type="Gene3D" id="3.40.50.20">
    <property type="match status" value="1"/>
</dbReference>
<dbReference type="Gene3D" id="3.30.1490.20">
    <property type="entry name" value="ATP-grasp fold, A domain"/>
    <property type="match status" value="1"/>
</dbReference>
<keyword evidence="7 12" id="KW-0067">ATP-binding</keyword>
<dbReference type="PROSITE" id="PS50975">
    <property type="entry name" value="ATP_GRASP"/>
    <property type="match status" value="1"/>
</dbReference>
<dbReference type="InterPro" id="IPR037123">
    <property type="entry name" value="PRibGlycinamide_synth_C_sf"/>
</dbReference>